<evidence type="ECO:0000259" key="2">
    <source>
        <dbReference type="Pfam" id="PF14111"/>
    </source>
</evidence>
<dbReference type="Proteomes" id="UP000886595">
    <property type="component" value="Unassembled WGS sequence"/>
</dbReference>
<feature type="compositionally biased region" description="Basic and acidic residues" evidence="1">
    <location>
        <begin position="523"/>
        <end position="532"/>
    </location>
</feature>
<evidence type="ECO:0000313" key="3">
    <source>
        <dbReference type="EMBL" id="KAG2246951.1"/>
    </source>
</evidence>
<accession>A0A8X7TP02</accession>
<feature type="compositionally biased region" description="Basic and acidic residues" evidence="1">
    <location>
        <begin position="463"/>
        <end position="486"/>
    </location>
</feature>
<sequence length="550" mass="62742">MKNGEGVRKRLKISVPHFNNSDLIKGYSKTLIGRCMNPEEQNVKFLVVTLPKIWNFEEKVVGTDLGLGRFQFDFDDEEDIETVLKMQPFHFDYWMISLVRWQPKKSKNYPSEITFWIKVLGVPLEFWEAPTFRSIGDAIGVTKAVDLDYGRVQVAVDGYKEFTFETTFDFKGGEYYEEEEAPVSLRYEKLFGFCKTCLSLCHKLEKCPLTSNNPDKMVEIRDEPEGGFEDRARSYKGVVINGNGGQQDRGREKREYQGKGKGKMYEETDSKWVRAADREYKFYSNKNQRSGHRGEEENSRHRNSRREQIRSHHQDERARIPTGLRGESIARSEARSKGRTEGKEEGEIKEKELERSKHKETKVQDQAQPSQAFLAELMETQGELSKVISNPSGGEREVDLENMDLGLVEGNNFDSDVGMGLEEHHYDNVSIGNHESLGTESHVIDEEEMEEEVQMQEVMTENPEEKKKIEDMEGKDGITGEVEKRQGTRKKAVKASMGAAASNKLKMAQLVAAKRSVAKQSIHHGDHSKQGEENGTSGPKHEPAKQAKEP</sequence>
<feature type="compositionally biased region" description="Basic and acidic residues" evidence="1">
    <location>
        <begin position="539"/>
        <end position="550"/>
    </location>
</feature>
<feature type="region of interest" description="Disordered" evidence="1">
    <location>
        <begin position="447"/>
        <end position="500"/>
    </location>
</feature>
<keyword evidence="4" id="KW-1185">Reference proteome</keyword>
<dbReference type="Pfam" id="PF14111">
    <property type="entry name" value="DUF4283"/>
    <property type="match status" value="1"/>
</dbReference>
<feature type="domain" description="DUF4283" evidence="2">
    <location>
        <begin position="29"/>
        <end position="104"/>
    </location>
</feature>
<feature type="compositionally biased region" description="Basic and acidic residues" evidence="1">
    <location>
        <begin position="328"/>
        <end position="363"/>
    </location>
</feature>
<dbReference type="OrthoDB" id="1745573at2759"/>
<feature type="compositionally biased region" description="Basic and acidic residues" evidence="1">
    <location>
        <begin position="248"/>
        <end position="265"/>
    </location>
</feature>
<dbReference type="PANTHER" id="PTHR31286:SF65">
    <property type="entry name" value="DUF4283 DOMAIN-CONTAINING PROTEIN"/>
    <property type="match status" value="1"/>
</dbReference>
<comment type="caution">
    <text evidence="3">The sequence shown here is derived from an EMBL/GenBank/DDBJ whole genome shotgun (WGS) entry which is preliminary data.</text>
</comment>
<feature type="compositionally biased region" description="Basic and acidic residues" evidence="1">
    <location>
        <begin position="292"/>
        <end position="319"/>
    </location>
</feature>
<evidence type="ECO:0000256" key="1">
    <source>
        <dbReference type="SAM" id="MobiDB-lite"/>
    </source>
</evidence>
<feature type="region of interest" description="Disordered" evidence="1">
    <location>
        <begin position="225"/>
        <end position="265"/>
    </location>
</feature>
<dbReference type="InterPro" id="IPR040256">
    <property type="entry name" value="At4g02000-like"/>
</dbReference>
<reference evidence="3 4" key="1">
    <citation type="submission" date="2020-02" db="EMBL/GenBank/DDBJ databases">
        <authorList>
            <person name="Ma Q."/>
            <person name="Huang Y."/>
            <person name="Song X."/>
            <person name="Pei D."/>
        </authorList>
    </citation>
    <scope>NUCLEOTIDE SEQUENCE [LARGE SCALE GENOMIC DNA]</scope>
    <source>
        <strain evidence="3">Sxm20200214</strain>
        <tissue evidence="3">Leaf</tissue>
    </source>
</reference>
<feature type="region of interest" description="Disordered" evidence="1">
    <location>
        <begin position="283"/>
        <end position="369"/>
    </location>
</feature>
<protein>
    <recommendedName>
        <fullName evidence="2">DUF4283 domain-containing protein</fullName>
    </recommendedName>
</protein>
<name>A0A8X7TP02_BRACI</name>
<dbReference type="PANTHER" id="PTHR31286">
    <property type="entry name" value="GLYCINE-RICH CELL WALL STRUCTURAL PROTEIN 1.8-LIKE"/>
    <property type="match status" value="1"/>
</dbReference>
<dbReference type="EMBL" id="JAAMPC010000017">
    <property type="protein sequence ID" value="KAG2246951.1"/>
    <property type="molecule type" value="Genomic_DNA"/>
</dbReference>
<dbReference type="AlphaFoldDB" id="A0A8X7TP02"/>
<organism evidence="3 4">
    <name type="scientific">Brassica carinata</name>
    <name type="common">Ethiopian mustard</name>
    <name type="synonym">Abyssinian cabbage</name>
    <dbReference type="NCBI Taxonomy" id="52824"/>
    <lineage>
        <taxon>Eukaryota</taxon>
        <taxon>Viridiplantae</taxon>
        <taxon>Streptophyta</taxon>
        <taxon>Embryophyta</taxon>
        <taxon>Tracheophyta</taxon>
        <taxon>Spermatophyta</taxon>
        <taxon>Magnoliopsida</taxon>
        <taxon>eudicotyledons</taxon>
        <taxon>Gunneridae</taxon>
        <taxon>Pentapetalae</taxon>
        <taxon>rosids</taxon>
        <taxon>malvids</taxon>
        <taxon>Brassicales</taxon>
        <taxon>Brassicaceae</taxon>
        <taxon>Brassiceae</taxon>
        <taxon>Brassica</taxon>
    </lineage>
</organism>
<evidence type="ECO:0000313" key="4">
    <source>
        <dbReference type="Proteomes" id="UP000886595"/>
    </source>
</evidence>
<proteinExistence type="predicted"/>
<dbReference type="InterPro" id="IPR025558">
    <property type="entry name" value="DUF4283"/>
</dbReference>
<feature type="region of interest" description="Disordered" evidence="1">
    <location>
        <begin position="512"/>
        <end position="550"/>
    </location>
</feature>
<gene>
    <name evidence="3" type="ORF">Bca52824_086579</name>
</gene>